<accession>A0A0A9FLX7</accession>
<dbReference type="EMBL" id="GBRH01184539">
    <property type="protein sequence ID" value="JAE13357.1"/>
    <property type="molecule type" value="Transcribed_RNA"/>
</dbReference>
<dbReference type="AlphaFoldDB" id="A0A0A9FLX7"/>
<protein>
    <submittedName>
        <fullName evidence="1">Uncharacterized protein</fullName>
    </submittedName>
</protein>
<organism evidence="1">
    <name type="scientific">Arundo donax</name>
    <name type="common">Giant reed</name>
    <name type="synonym">Donax arundinaceus</name>
    <dbReference type="NCBI Taxonomy" id="35708"/>
    <lineage>
        <taxon>Eukaryota</taxon>
        <taxon>Viridiplantae</taxon>
        <taxon>Streptophyta</taxon>
        <taxon>Embryophyta</taxon>
        <taxon>Tracheophyta</taxon>
        <taxon>Spermatophyta</taxon>
        <taxon>Magnoliopsida</taxon>
        <taxon>Liliopsida</taxon>
        <taxon>Poales</taxon>
        <taxon>Poaceae</taxon>
        <taxon>PACMAD clade</taxon>
        <taxon>Arundinoideae</taxon>
        <taxon>Arundineae</taxon>
        <taxon>Arundo</taxon>
    </lineage>
</organism>
<sequence>MEKRDRRNSLRNSTELIASTKLTSMNNDSYSVIMLFFLPNQEQERFNEQQRKILVNLHGSLSVEPQKFPPNGSNNSPDQCVNQGCYKTDFENIWKLNIPRSKVYCSLSTTVMGECTKQICVERQSKC</sequence>
<evidence type="ECO:0000313" key="1">
    <source>
        <dbReference type="EMBL" id="JAE13357.1"/>
    </source>
</evidence>
<reference evidence="1" key="1">
    <citation type="submission" date="2014-09" db="EMBL/GenBank/DDBJ databases">
        <authorList>
            <person name="Magalhaes I.L.F."/>
            <person name="Oliveira U."/>
            <person name="Santos F.R."/>
            <person name="Vidigal T.H.D.A."/>
            <person name="Brescovit A.D."/>
            <person name="Santos A.J."/>
        </authorList>
    </citation>
    <scope>NUCLEOTIDE SEQUENCE</scope>
    <source>
        <tissue evidence="1">Shoot tissue taken approximately 20 cm above the soil surface</tissue>
    </source>
</reference>
<reference evidence="1" key="2">
    <citation type="journal article" date="2015" name="Data Brief">
        <title>Shoot transcriptome of the giant reed, Arundo donax.</title>
        <authorList>
            <person name="Barrero R.A."/>
            <person name="Guerrero F.D."/>
            <person name="Moolhuijzen P."/>
            <person name="Goolsby J.A."/>
            <person name="Tidwell J."/>
            <person name="Bellgard S.E."/>
            <person name="Bellgard M.I."/>
        </authorList>
    </citation>
    <scope>NUCLEOTIDE SEQUENCE</scope>
    <source>
        <tissue evidence="1">Shoot tissue taken approximately 20 cm above the soil surface</tissue>
    </source>
</reference>
<name>A0A0A9FLX7_ARUDO</name>
<proteinExistence type="predicted"/>